<evidence type="ECO:0000259" key="1">
    <source>
        <dbReference type="Pfam" id="PF25597"/>
    </source>
</evidence>
<dbReference type="Pfam" id="PF25597">
    <property type="entry name" value="SH3_retrovirus"/>
    <property type="match status" value="1"/>
</dbReference>
<feature type="domain" description="Retroviral polymerase SH3-like" evidence="1">
    <location>
        <begin position="3"/>
        <end position="34"/>
    </location>
</feature>
<dbReference type="OrthoDB" id="1930494at2759"/>
<dbReference type="AlphaFoldDB" id="A0A6G1FDI2"/>
<evidence type="ECO:0000313" key="2">
    <source>
        <dbReference type="EMBL" id="KAF0934863.1"/>
    </source>
</evidence>
<reference evidence="2 3" key="1">
    <citation type="submission" date="2019-11" db="EMBL/GenBank/DDBJ databases">
        <title>Whole genome sequence of Oryza granulata.</title>
        <authorList>
            <person name="Li W."/>
        </authorList>
    </citation>
    <scope>NUCLEOTIDE SEQUENCE [LARGE SCALE GENOMIC DNA]</scope>
    <source>
        <strain evidence="3">cv. Menghai</strain>
        <tissue evidence="2">Leaf</tissue>
    </source>
</reference>
<gene>
    <name evidence="2" type="ORF">E2562_028867</name>
</gene>
<accession>A0A6G1FDI2</accession>
<name>A0A6G1FDI2_9ORYZ</name>
<evidence type="ECO:0000313" key="3">
    <source>
        <dbReference type="Proteomes" id="UP000479710"/>
    </source>
</evidence>
<dbReference type="Proteomes" id="UP000479710">
    <property type="component" value="Unassembled WGS sequence"/>
</dbReference>
<keyword evidence="3" id="KW-1185">Reference proteome</keyword>
<dbReference type="EMBL" id="SPHZ02000001">
    <property type="protein sequence ID" value="KAF0934863.1"/>
    <property type="molecule type" value="Genomic_DNA"/>
</dbReference>
<organism evidence="2 3">
    <name type="scientific">Oryza meyeriana var. granulata</name>
    <dbReference type="NCBI Taxonomy" id="110450"/>
    <lineage>
        <taxon>Eukaryota</taxon>
        <taxon>Viridiplantae</taxon>
        <taxon>Streptophyta</taxon>
        <taxon>Embryophyta</taxon>
        <taxon>Tracheophyta</taxon>
        <taxon>Spermatophyta</taxon>
        <taxon>Magnoliopsida</taxon>
        <taxon>Liliopsida</taxon>
        <taxon>Poales</taxon>
        <taxon>Poaceae</taxon>
        <taxon>BOP clade</taxon>
        <taxon>Oryzoideae</taxon>
        <taxon>Oryzeae</taxon>
        <taxon>Oryzinae</taxon>
        <taxon>Oryza</taxon>
        <taxon>Oryza meyeriana</taxon>
    </lineage>
</organism>
<dbReference type="InterPro" id="IPR057670">
    <property type="entry name" value="SH3_retrovirus"/>
</dbReference>
<comment type="caution">
    <text evidence="2">The sequence shown here is derived from an EMBL/GenBank/DDBJ whole genome shotgun (WGS) entry which is preliminary data.</text>
</comment>
<protein>
    <recommendedName>
        <fullName evidence="1">Retroviral polymerase SH3-like domain-containing protein</fullName>
    </recommendedName>
</protein>
<sequence>MAAVFIGYEDSVKAYRLLDPMTRRVCITRDDSFHGGNSEFIIEHIYKTREFVTPRENDDERLDAAHGKSPVRYRTVDNLIRDASPPGLVQRDIDTELPLASMGEPCSFAEVEHDAAWWVAMEEEIDAVERNKSRFPAWPPSHHPQMGVQAREVVKHKVRLVVRDFV</sequence>
<proteinExistence type="predicted"/>